<accession>A0A2C9U9V4</accession>
<dbReference type="AlphaFoldDB" id="A0A2C9U9V4"/>
<protein>
    <submittedName>
        <fullName evidence="3">Uncharacterized protein</fullName>
    </submittedName>
</protein>
<evidence type="ECO:0000256" key="2">
    <source>
        <dbReference type="SAM" id="MobiDB-lite"/>
    </source>
</evidence>
<organism evidence="3">
    <name type="scientific">Manihot esculenta</name>
    <name type="common">Cassava</name>
    <name type="synonym">Jatropha manihot</name>
    <dbReference type="NCBI Taxonomy" id="3983"/>
    <lineage>
        <taxon>Eukaryota</taxon>
        <taxon>Viridiplantae</taxon>
        <taxon>Streptophyta</taxon>
        <taxon>Embryophyta</taxon>
        <taxon>Tracheophyta</taxon>
        <taxon>Spermatophyta</taxon>
        <taxon>Magnoliopsida</taxon>
        <taxon>eudicotyledons</taxon>
        <taxon>Gunneridae</taxon>
        <taxon>Pentapetalae</taxon>
        <taxon>rosids</taxon>
        <taxon>fabids</taxon>
        <taxon>Malpighiales</taxon>
        <taxon>Euphorbiaceae</taxon>
        <taxon>Crotonoideae</taxon>
        <taxon>Manihoteae</taxon>
        <taxon>Manihot</taxon>
    </lineage>
</organism>
<dbReference type="InterPro" id="IPR040265">
    <property type="entry name" value="CHUP1/IPGA1-like"/>
</dbReference>
<reference evidence="3" key="1">
    <citation type="submission" date="2016-02" db="EMBL/GenBank/DDBJ databases">
        <title>WGS assembly of Manihot esculenta.</title>
        <authorList>
            <person name="Bredeson J.V."/>
            <person name="Prochnik S.E."/>
            <person name="Lyons J.B."/>
            <person name="Schmutz J."/>
            <person name="Grimwood J."/>
            <person name="Vrebalov J."/>
            <person name="Bart R.S."/>
            <person name="Amuge T."/>
            <person name="Ferguson M.E."/>
            <person name="Green R."/>
            <person name="Putnam N."/>
            <person name="Stites J."/>
            <person name="Rounsley S."/>
            <person name="Rokhsar D.S."/>
        </authorList>
    </citation>
    <scope>NUCLEOTIDE SEQUENCE [LARGE SCALE GENOMIC DNA]</scope>
    <source>
        <tissue evidence="3">Leaf</tissue>
    </source>
</reference>
<evidence type="ECO:0000313" key="3">
    <source>
        <dbReference type="EMBL" id="OAY26138.1"/>
    </source>
</evidence>
<gene>
    <name evidence="3" type="ORF">MANES_16G024200</name>
</gene>
<dbReference type="PANTHER" id="PTHR31342:SF16">
    <property type="entry name" value="TALIN_MIDDLE DOMAIN-CONTAINING PROTEIN"/>
    <property type="match status" value="1"/>
</dbReference>
<dbReference type="PANTHER" id="PTHR31342">
    <property type="entry name" value="PROTEIN CHUP1, CHLOROPLASTIC"/>
    <property type="match status" value="1"/>
</dbReference>
<keyword evidence="1" id="KW-0175">Coiled coil</keyword>
<sequence length="781" mass="87056">MEWPHECAGNFILIMELRKKIFTFRDIIDLPPCDGTESINELVSRTMIDLHNFHPDSISRSQLSEIRGASIDKVLFCYCEALISIGDSWMVNQSWIEEVTSDKFSNIENLTSEKLVEMTLVILNCLINIAKEKFDIMDEDEQWEHTIPASAFGKVLMASYSEINTSYGTSPVTPTSVLPSQFMGSLTSDEFGNISCSSPLLRSLRVQAVGKLNPVDMKRLSFHMPPNMGGRGYRTSNLKKNEDDEIMEDVEAESKSLNQRNNVDEEMVFEIEAGDNSEGTEVAKVNNESDCCMENSTPEIEMAEATLTPEAREFLNTPDILSHYVESAPPPTSTLISPMSWADVGAPLPRCDPLPAPMLQPNRAALPPPPLFVQQPNVKRQLPPSPLSLPPPMLQHNIAKAVAELSQLPLQILLPLLLPPPPMSLPNVAAQVGALKVLPPPTHTPMQSETLTGVLPLPPPPPPSSTISSNGSMSLMPAPPSAQAKRAAPPPPPPGATRSLCPKKAQTKLRRSKQMGNLYHILKRKVEGGNPNIRSAVRRKGSPPSCSGGKQGLADALAEMTKRSAYFRQIEEDIQKYSKAITELKTAIISFKNKDMAELIKFHKQVESVLEHLTDETQVLARFDGFPEKKLEALRTAAGLHSKLNRIVHELQNWEIVAPLGQLLEKTERYFSKIKGEMDTLERTKDEESKNFQSHNIHFNFHILVQIKESLVDVSSNCMELALKEKREARTANRNKTNGKMLWRAFQFAFRVYSFAGGHDDRADKLTRELAHEIETDPHHK</sequence>
<evidence type="ECO:0000256" key="1">
    <source>
        <dbReference type="ARBA" id="ARBA00023054"/>
    </source>
</evidence>
<proteinExistence type="predicted"/>
<dbReference type="EMBL" id="CM004402">
    <property type="protein sequence ID" value="OAY26138.1"/>
    <property type="molecule type" value="Genomic_DNA"/>
</dbReference>
<feature type="region of interest" description="Disordered" evidence="2">
    <location>
        <begin position="440"/>
        <end position="510"/>
    </location>
</feature>
<dbReference type="STRING" id="3983.A0A2C9U9V4"/>
<name>A0A2C9U9V4_MANES</name>